<keyword evidence="10" id="KW-1185">Reference proteome</keyword>
<evidence type="ECO:0000256" key="3">
    <source>
        <dbReference type="ARBA" id="ARBA00012643"/>
    </source>
</evidence>
<dbReference type="InParanoid" id="A0A0G4EHN8"/>
<dbReference type="InterPro" id="IPR036412">
    <property type="entry name" value="HAD-like_sf"/>
</dbReference>
<dbReference type="Pfam" id="PF05822">
    <property type="entry name" value="UMPH-1"/>
    <property type="match status" value="1"/>
</dbReference>
<keyword evidence="6" id="KW-0378">Hydrolase</keyword>
<dbReference type="SUPFAM" id="SSF56784">
    <property type="entry name" value="HAD-like"/>
    <property type="match status" value="1"/>
</dbReference>
<organism evidence="9 10">
    <name type="scientific">Vitrella brassicaformis (strain CCMP3155)</name>
    <dbReference type="NCBI Taxonomy" id="1169540"/>
    <lineage>
        <taxon>Eukaryota</taxon>
        <taxon>Sar</taxon>
        <taxon>Alveolata</taxon>
        <taxon>Colpodellida</taxon>
        <taxon>Vitrellaceae</taxon>
        <taxon>Vitrella</taxon>
    </lineage>
</organism>
<dbReference type="GO" id="GO:0008253">
    <property type="term" value="F:5'-nucleotidase activity"/>
    <property type="evidence" value="ECO:0007669"/>
    <property type="project" value="UniProtKB-EC"/>
</dbReference>
<dbReference type="PANTHER" id="PTHR13045">
    <property type="entry name" value="5'-NUCLEOTIDASE"/>
    <property type="match status" value="1"/>
</dbReference>
<dbReference type="GO" id="GO:0009117">
    <property type="term" value="P:nucleotide metabolic process"/>
    <property type="evidence" value="ECO:0007669"/>
    <property type="project" value="UniProtKB-KW"/>
</dbReference>
<dbReference type="Gene3D" id="1.10.150.340">
    <property type="entry name" value="Pyrimidine 5'-nucleotidase (UMPH-1), N-terminal domain"/>
    <property type="match status" value="1"/>
</dbReference>
<dbReference type="AlphaFoldDB" id="A0A0G4EHN8"/>
<evidence type="ECO:0000256" key="2">
    <source>
        <dbReference type="ARBA" id="ARBA00008389"/>
    </source>
</evidence>
<dbReference type="EMBL" id="CDMY01000227">
    <property type="protein sequence ID" value="CEL95414.1"/>
    <property type="molecule type" value="Genomic_DNA"/>
</dbReference>
<keyword evidence="5" id="KW-0547">Nucleotide-binding</keyword>
<protein>
    <recommendedName>
        <fullName evidence="3">5'-nucleotidase</fullName>
        <ecNumber evidence="3">3.1.3.5</ecNumber>
    </recommendedName>
</protein>
<dbReference type="OMA" id="RETRMEP"/>
<dbReference type="OrthoDB" id="10014216at2759"/>
<comment type="catalytic activity">
    <reaction evidence="1">
        <text>a ribonucleoside 5'-phosphate + H2O = a ribonucleoside + phosphate</text>
        <dbReference type="Rhea" id="RHEA:12484"/>
        <dbReference type="ChEBI" id="CHEBI:15377"/>
        <dbReference type="ChEBI" id="CHEBI:18254"/>
        <dbReference type="ChEBI" id="CHEBI:43474"/>
        <dbReference type="ChEBI" id="CHEBI:58043"/>
        <dbReference type="EC" id="3.1.3.5"/>
    </reaction>
</comment>
<dbReference type="Gene3D" id="3.40.50.1000">
    <property type="entry name" value="HAD superfamily/HAD-like"/>
    <property type="match status" value="1"/>
</dbReference>
<evidence type="ECO:0000313" key="9">
    <source>
        <dbReference type="EMBL" id="CEL95414.1"/>
    </source>
</evidence>
<dbReference type="Proteomes" id="UP000041254">
    <property type="component" value="Unassembled WGS sequence"/>
</dbReference>
<dbReference type="InterPro" id="IPR006434">
    <property type="entry name" value="Pyrimidine_nucleotidase_eu"/>
</dbReference>
<evidence type="ECO:0000256" key="4">
    <source>
        <dbReference type="ARBA" id="ARBA00022723"/>
    </source>
</evidence>
<evidence type="ECO:0000256" key="1">
    <source>
        <dbReference type="ARBA" id="ARBA00000815"/>
    </source>
</evidence>
<dbReference type="STRING" id="1169540.A0A0G4EHN8"/>
<name>A0A0G4EHN8_VITBC</name>
<dbReference type="PhylomeDB" id="A0A0G4EHN8"/>
<sequence length="315" mass="35543">MICQNDAVWQSDAYPLKRRAFINALRRSSDGQFAVVIDFDRTITCASVDPRQECHGIMATSPLGDAFREEYGDLLNFEKYSSVLPGKLQWPEHLLREKWWLYGHALLIKHRLRRSLIPPMVRNAGVRLREGAKEFLHLLNEMRVPVLVVSAEVTDVISEVLQQHGCLYGNVTILSNECVWDEEGVLTSWWPESESDGGGGGMPMSSFTKHMAPKWAREFFARPEAKRLLVIGDRPRDAHVVKGLSVDAVLKVGFYDFGHAKNEADDRFFADYQKEYDVLLTQPRASFAWITALVREVCVGGESDAALDEGRMAGA</sequence>
<dbReference type="GO" id="GO:0000287">
    <property type="term" value="F:magnesium ion binding"/>
    <property type="evidence" value="ECO:0007669"/>
    <property type="project" value="InterPro"/>
</dbReference>
<keyword evidence="7" id="KW-0460">Magnesium</keyword>
<proteinExistence type="inferred from homology"/>
<dbReference type="VEuPathDB" id="CryptoDB:Vbra_11844"/>
<keyword evidence="4" id="KW-0479">Metal-binding</keyword>
<gene>
    <name evidence="9" type="ORF">Vbra_11844</name>
</gene>
<dbReference type="PANTHER" id="PTHR13045:SF0">
    <property type="entry name" value="7-METHYLGUANOSINE PHOSPHATE-SPECIFIC 5'-NUCLEOTIDASE"/>
    <property type="match status" value="1"/>
</dbReference>
<dbReference type="InterPro" id="IPR023214">
    <property type="entry name" value="HAD_sf"/>
</dbReference>
<evidence type="ECO:0000256" key="6">
    <source>
        <dbReference type="ARBA" id="ARBA00022801"/>
    </source>
</evidence>
<evidence type="ECO:0000256" key="8">
    <source>
        <dbReference type="ARBA" id="ARBA00023080"/>
    </source>
</evidence>
<evidence type="ECO:0000256" key="7">
    <source>
        <dbReference type="ARBA" id="ARBA00022842"/>
    </source>
</evidence>
<dbReference type="GO" id="GO:0005737">
    <property type="term" value="C:cytoplasm"/>
    <property type="evidence" value="ECO:0007669"/>
    <property type="project" value="InterPro"/>
</dbReference>
<dbReference type="EC" id="3.1.3.5" evidence="3"/>
<evidence type="ECO:0000256" key="5">
    <source>
        <dbReference type="ARBA" id="ARBA00022741"/>
    </source>
</evidence>
<keyword evidence="8" id="KW-0546">Nucleotide metabolism</keyword>
<comment type="similarity">
    <text evidence="2">Belongs to the pyrimidine 5'-nucleotidase family.</text>
</comment>
<accession>A0A0G4EHN8</accession>
<reference evidence="9 10" key="1">
    <citation type="submission" date="2014-11" db="EMBL/GenBank/DDBJ databases">
        <authorList>
            <person name="Zhu J."/>
            <person name="Qi W."/>
            <person name="Song R."/>
        </authorList>
    </citation>
    <scope>NUCLEOTIDE SEQUENCE [LARGE SCALE GENOMIC DNA]</scope>
</reference>
<evidence type="ECO:0000313" key="10">
    <source>
        <dbReference type="Proteomes" id="UP000041254"/>
    </source>
</evidence>
<dbReference type="GO" id="GO:0000166">
    <property type="term" value="F:nucleotide binding"/>
    <property type="evidence" value="ECO:0007669"/>
    <property type="project" value="UniProtKB-KW"/>
</dbReference>